<dbReference type="Proteomes" id="UP000600080">
    <property type="component" value="Unassembled WGS sequence"/>
</dbReference>
<evidence type="ECO:0008006" key="10">
    <source>
        <dbReference type="Google" id="ProtNLM"/>
    </source>
</evidence>
<dbReference type="PANTHER" id="PTHR33452">
    <property type="entry name" value="OXIDOREDUCTASE CATD-RELATED"/>
    <property type="match status" value="1"/>
</dbReference>
<dbReference type="InterPro" id="IPR051907">
    <property type="entry name" value="DoxX-like_oxidoreductase"/>
</dbReference>
<sequence length="197" mass="19691">MSDTAAPWRAGAGSDTLMKPLTELRPDIRARPDLHRPPPLGADLGLLALRLTVGLIMAGHGAQKLFGLFGGNGISGTGKAFAALGFHPGDFYAGLAGVSEFAGGLGFALGLLTPLAAAALIGVMINAMVIGAPQGLWAISGGIEYPITIAVVALAVAATGPGRFALDRPFRWRGGGLRSAAFALGAGGIGAAIVLAL</sequence>
<evidence type="ECO:0000313" key="8">
    <source>
        <dbReference type="EMBL" id="GGN35877.1"/>
    </source>
</evidence>
<keyword evidence="6 7" id="KW-0472">Membrane</keyword>
<dbReference type="PANTHER" id="PTHR33452:SF1">
    <property type="entry name" value="INNER MEMBRANE PROTEIN YPHA-RELATED"/>
    <property type="match status" value="1"/>
</dbReference>
<reference evidence="9" key="1">
    <citation type="journal article" date="2019" name="Int. J. Syst. Evol. Microbiol.">
        <title>The Global Catalogue of Microorganisms (GCM) 10K type strain sequencing project: providing services to taxonomists for standard genome sequencing and annotation.</title>
        <authorList>
            <consortium name="The Broad Institute Genomics Platform"/>
            <consortium name="The Broad Institute Genome Sequencing Center for Infectious Disease"/>
            <person name="Wu L."/>
            <person name="Ma J."/>
        </authorList>
    </citation>
    <scope>NUCLEOTIDE SEQUENCE [LARGE SCALE GENOMIC DNA]</scope>
    <source>
        <strain evidence="9">CGMCC 4.7323</strain>
    </source>
</reference>
<feature type="transmembrane region" description="Helical" evidence="7">
    <location>
        <begin position="177"/>
        <end position="196"/>
    </location>
</feature>
<keyword evidence="3" id="KW-1003">Cell membrane</keyword>
<comment type="caution">
    <text evidence="8">The sequence shown here is derived from an EMBL/GenBank/DDBJ whole genome shotgun (WGS) entry which is preliminary data.</text>
</comment>
<comment type="subcellular location">
    <subcellularLocation>
        <location evidence="1">Cell membrane</location>
        <topology evidence="1">Multi-pass membrane protein</topology>
    </subcellularLocation>
</comment>
<evidence type="ECO:0000256" key="5">
    <source>
        <dbReference type="ARBA" id="ARBA00022989"/>
    </source>
</evidence>
<evidence type="ECO:0000256" key="4">
    <source>
        <dbReference type="ARBA" id="ARBA00022692"/>
    </source>
</evidence>
<organism evidence="8 9">
    <name type="scientific">Streptomyces kronopolitis</name>
    <dbReference type="NCBI Taxonomy" id="1612435"/>
    <lineage>
        <taxon>Bacteria</taxon>
        <taxon>Bacillati</taxon>
        <taxon>Actinomycetota</taxon>
        <taxon>Actinomycetes</taxon>
        <taxon>Kitasatosporales</taxon>
        <taxon>Streptomycetaceae</taxon>
        <taxon>Streptomyces</taxon>
    </lineage>
</organism>
<evidence type="ECO:0000256" key="6">
    <source>
        <dbReference type="ARBA" id="ARBA00023136"/>
    </source>
</evidence>
<accession>A0ABQ2J1Z0</accession>
<evidence type="ECO:0000313" key="9">
    <source>
        <dbReference type="Proteomes" id="UP000600080"/>
    </source>
</evidence>
<gene>
    <name evidence="8" type="ORF">GCM10012285_09190</name>
</gene>
<evidence type="ECO:0000256" key="7">
    <source>
        <dbReference type="SAM" id="Phobius"/>
    </source>
</evidence>
<evidence type="ECO:0000256" key="2">
    <source>
        <dbReference type="ARBA" id="ARBA00006679"/>
    </source>
</evidence>
<dbReference type="Pfam" id="PF07681">
    <property type="entry name" value="DoxX"/>
    <property type="match status" value="1"/>
</dbReference>
<feature type="transmembrane region" description="Helical" evidence="7">
    <location>
        <begin position="145"/>
        <end position="165"/>
    </location>
</feature>
<proteinExistence type="inferred from homology"/>
<dbReference type="EMBL" id="BMND01000003">
    <property type="protein sequence ID" value="GGN35877.1"/>
    <property type="molecule type" value="Genomic_DNA"/>
</dbReference>
<dbReference type="InterPro" id="IPR032808">
    <property type="entry name" value="DoxX"/>
</dbReference>
<feature type="transmembrane region" description="Helical" evidence="7">
    <location>
        <begin position="65"/>
        <end position="86"/>
    </location>
</feature>
<keyword evidence="9" id="KW-1185">Reference proteome</keyword>
<protein>
    <recommendedName>
        <fullName evidence="10">DoxX family protein</fullName>
    </recommendedName>
</protein>
<keyword evidence="5 7" id="KW-1133">Transmembrane helix</keyword>
<name>A0ABQ2J1Z0_9ACTN</name>
<evidence type="ECO:0000256" key="3">
    <source>
        <dbReference type="ARBA" id="ARBA00022475"/>
    </source>
</evidence>
<keyword evidence="4 7" id="KW-0812">Transmembrane</keyword>
<comment type="similarity">
    <text evidence="2">Belongs to the DoxX family.</text>
</comment>
<evidence type="ECO:0000256" key="1">
    <source>
        <dbReference type="ARBA" id="ARBA00004651"/>
    </source>
</evidence>